<dbReference type="GO" id="GO:0015918">
    <property type="term" value="P:sterol transport"/>
    <property type="evidence" value="ECO:0007669"/>
    <property type="project" value="InterPro"/>
</dbReference>
<reference evidence="2 3" key="2">
    <citation type="journal article" date="2017" name="Front. Plant Sci.">
        <title>Gene Classification and Mining of Molecular Markers Useful in Red Clover (Trifolium pratense) Breeding.</title>
        <authorList>
            <person name="Istvanek J."/>
            <person name="Dluhosova J."/>
            <person name="Dluhos P."/>
            <person name="Patkova L."/>
            <person name="Nedelnik J."/>
            <person name="Repkova J."/>
        </authorList>
    </citation>
    <scope>NUCLEOTIDE SEQUENCE [LARGE SCALE GENOMIC DNA]</scope>
    <source>
        <strain evidence="3">cv. Tatra</strain>
        <tissue evidence="2">Young leaves</tissue>
    </source>
</reference>
<feature type="domain" description="MD-2-related lipid-recognition" evidence="1">
    <location>
        <begin position="35"/>
        <end position="158"/>
    </location>
</feature>
<reference evidence="2 3" key="1">
    <citation type="journal article" date="2014" name="Am. J. Bot.">
        <title>Genome assembly and annotation for red clover (Trifolium pratense; Fabaceae).</title>
        <authorList>
            <person name="Istvanek J."/>
            <person name="Jaros M."/>
            <person name="Krenek A."/>
            <person name="Repkova J."/>
        </authorList>
    </citation>
    <scope>NUCLEOTIDE SEQUENCE [LARGE SCALE GENOMIC DNA]</scope>
    <source>
        <strain evidence="3">cv. Tatra</strain>
        <tissue evidence="2">Young leaves</tissue>
    </source>
</reference>
<dbReference type="AlphaFoldDB" id="A0A2K3NJH8"/>
<dbReference type="Pfam" id="PF02221">
    <property type="entry name" value="E1_DerP2_DerF2"/>
    <property type="match status" value="1"/>
</dbReference>
<dbReference type="PANTHER" id="PTHR11306:SF44">
    <property type="entry name" value="MD-LIKE LIPID RECOGNITION DOMAIN PROTEIN_ML DOMAIN PROTEIN"/>
    <property type="match status" value="1"/>
</dbReference>
<dbReference type="GO" id="GO:0032934">
    <property type="term" value="F:sterol binding"/>
    <property type="evidence" value="ECO:0007669"/>
    <property type="project" value="InterPro"/>
</dbReference>
<evidence type="ECO:0000313" key="2">
    <source>
        <dbReference type="EMBL" id="PNY03195.1"/>
    </source>
</evidence>
<dbReference type="SMART" id="SM00737">
    <property type="entry name" value="ML"/>
    <property type="match status" value="1"/>
</dbReference>
<dbReference type="PANTHER" id="PTHR11306">
    <property type="entry name" value="NIEMANN PICK TYPE C2 PROTEIN NPC2-RELATED"/>
    <property type="match status" value="1"/>
</dbReference>
<accession>A0A2K3NJH8</accession>
<dbReference type="InterPro" id="IPR014756">
    <property type="entry name" value="Ig_E-set"/>
</dbReference>
<sequence length="169" mass="18780">MFSSNELVCWDKLSFRVYLAFNERPTSQKDTNGGFNQTEKSANYAVQISNVEILPDPVVRGEPFTFKIKAHTGLTSYPLCKPILSGDLIYEISFPGIEEPAIFHHALSEETPLPVAPGHFLLTHTELLPAYTPPGTYNVKLTFKDQSEKRLTCIVFPFTIGAKSSVSAI</sequence>
<evidence type="ECO:0000313" key="3">
    <source>
        <dbReference type="Proteomes" id="UP000236291"/>
    </source>
</evidence>
<evidence type="ECO:0000259" key="1">
    <source>
        <dbReference type="SMART" id="SM00737"/>
    </source>
</evidence>
<dbReference type="STRING" id="57577.A0A2K3NJH8"/>
<name>A0A2K3NJH8_TRIPR</name>
<dbReference type="SUPFAM" id="SSF81296">
    <property type="entry name" value="E set domains"/>
    <property type="match status" value="1"/>
</dbReference>
<organism evidence="2 3">
    <name type="scientific">Trifolium pratense</name>
    <name type="common">Red clover</name>
    <dbReference type="NCBI Taxonomy" id="57577"/>
    <lineage>
        <taxon>Eukaryota</taxon>
        <taxon>Viridiplantae</taxon>
        <taxon>Streptophyta</taxon>
        <taxon>Embryophyta</taxon>
        <taxon>Tracheophyta</taxon>
        <taxon>Spermatophyta</taxon>
        <taxon>Magnoliopsida</taxon>
        <taxon>eudicotyledons</taxon>
        <taxon>Gunneridae</taxon>
        <taxon>Pentapetalae</taxon>
        <taxon>rosids</taxon>
        <taxon>fabids</taxon>
        <taxon>Fabales</taxon>
        <taxon>Fabaceae</taxon>
        <taxon>Papilionoideae</taxon>
        <taxon>50 kb inversion clade</taxon>
        <taxon>NPAAA clade</taxon>
        <taxon>Hologalegina</taxon>
        <taxon>IRL clade</taxon>
        <taxon>Trifolieae</taxon>
        <taxon>Trifolium</taxon>
    </lineage>
</organism>
<dbReference type="InterPro" id="IPR039670">
    <property type="entry name" value="NPC2-like"/>
</dbReference>
<dbReference type="EMBL" id="ASHM01022326">
    <property type="protein sequence ID" value="PNY03195.1"/>
    <property type="molecule type" value="Genomic_DNA"/>
</dbReference>
<dbReference type="InterPro" id="IPR003172">
    <property type="entry name" value="ML_dom"/>
</dbReference>
<gene>
    <name evidence="2" type="ORF">L195_g026520</name>
</gene>
<proteinExistence type="predicted"/>
<dbReference type="Gene3D" id="2.60.40.770">
    <property type="match status" value="1"/>
</dbReference>
<comment type="caution">
    <text evidence="2">The sequence shown here is derived from an EMBL/GenBank/DDBJ whole genome shotgun (WGS) entry which is preliminary data.</text>
</comment>
<protein>
    <submittedName>
        <fullName evidence="2">Phosphatidylglycerol/phosphatidylinositol transfer protein</fullName>
    </submittedName>
</protein>
<dbReference type="Proteomes" id="UP000236291">
    <property type="component" value="Unassembled WGS sequence"/>
</dbReference>